<dbReference type="InParanoid" id="E2ABA4"/>
<proteinExistence type="predicted"/>
<evidence type="ECO:0000313" key="2">
    <source>
        <dbReference type="Proteomes" id="UP000000311"/>
    </source>
</evidence>
<protein>
    <submittedName>
        <fullName evidence="1">Uncharacterized protein</fullName>
    </submittedName>
</protein>
<keyword evidence="2" id="KW-1185">Reference proteome</keyword>
<dbReference type="Proteomes" id="UP000000311">
    <property type="component" value="Unassembled WGS sequence"/>
</dbReference>
<name>E2ABA4_CAMFO</name>
<evidence type="ECO:0000313" key="1">
    <source>
        <dbReference type="EMBL" id="EFN69380.1"/>
    </source>
</evidence>
<reference evidence="1 2" key="1">
    <citation type="journal article" date="2010" name="Science">
        <title>Genomic comparison of the ants Camponotus floridanus and Harpegnathos saltator.</title>
        <authorList>
            <person name="Bonasio R."/>
            <person name="Zhang G."/>
            <person name="Ye C."/>
            <person name="Mutti N.S."/>
            <person name="Fang X."/>
            <person name="Qin N."/>
            <person name="Donahue G."/>
            <person name="Yang P."/>
            <person name="Li Q."/>
            <person name="Li C."/>
            <person name="Zhang P."/>
            <person name="Huang Z."/>
            <person name="Berger S.L."/>
            <person name="Reinberg D."/>
            <person name="Wang J."/>
            <person name="Liebig J."/>
        </authorList>
    </citation>
    <scope>NUCLEOTIDE SEQUENCE [LARGE SCALE GENOMIC DNA]</scope>
    <source>
        <strain evidence="2">C129</strain>
    </source>
</reference>
<organism evidence="2">
    <name type="scientific">Camponotus floridanus</name>
    <name type="common">Florida carpenter ant</name>
    <dbReference type="NCBI Taxonomy" id="104421"/>
    <lineage>
        <taxon>Eukaryota</taxon>
        <taxon>Metazoa</taxon>
        <taxon>Ecdysozoa</taxon>
        <taxon>Arthropoda</taxon>
        <taxon>Hexapoda</taxon>
        <taxon>Insecta</taxon>
        <taxon>Pterygota</taxon>
        <taxon>Neoptera</taxon>
        <taxon>Endopterygota</taxon>
        <taxon>Hymenoptera</taxon>
        <taxon>Apocrita</taxon>
        <taxon>Aculeata</taxon>
        <taxon>Formicoidea</taxon>
        <taxon>Formicidae</taxon>
        <taxon>Formicinae</taxon>
        <taxon>Camponotus</taxon>
    </lineage>
</organism>
<sequence length="336" mass="38189">MDESKKKTVPTKTVVEIIFIAFANRDLPPQSNLRFFAALPIWTAAHESPTGAIGVVVDFTVCSYKTRTNGNFKHRESSRIIDFHEESEMTRLLRVHGVKSEREKRGGGREEEICQDCGKLDNLTLCQNSSIRHASAFGRAERCVGLYSKVVQRQILIAASQSKGRRDCWAHRASLVERAVRDTQLIAVELGLRGGAFPIPCLALNTHCFSYYNKFTEYTLCLQIELILGSNCVGSCLTQSSQSIMITLRNIVYSHRFQKQNFVLAFTAKSGQDSLPKAKIFITDDHDVRQVQRERKQQTQYSREYRRSRVAYPILLAVTQTGRRDSLLDVRELMGY</sequence>
<dbReference type="AlphaFoldDB" id="E2ABA4"/>
<dbReference type="EMBL" id="GL438234">
    <property type="protein sequence ID" value="EFN69380.1"/>
    <property type="molecule type" value="Genomic_DNA"/>
</dbReference>
<accession>E2ABA4</accession>
<gene>
    <name evidence="1" type="ORF">EAG_01120</name>
</gene>